<dbReference type="eggNOG" id="ENOG502QU75">
    <property type="taxonomic scope" value="Eukaryota"/>
</dbReference>
<dbReference type="GO" id="GO:0006950">
    <property type="term" value="P:response to stress"/>
    <property type="evidence" value="ECO:0000318"/>
    <property type="project" value="GO_Central"/>
</dbReference>
<feature type="compositionally biased region" description="Basic and acidic residues" evidence="1">
    <location>
        <begin position="152"/>
        <end position="169"/>
    </location>
</feature>
<dbReference type="PANTHER" id="PTHR36319">
    <property type="entry name" value="PROTEIN GIGANTEA"/>
    <property type="match status" value="1"/>
</dbReference>
<dbReference type="InParanoid" id="D8RDS2"/>
<dbReference type="STRING" id="88036.D8RDS2"/>
<accession>D8RDS2</accession>
<reference evidence="2 3" key="1">
    <citation type="journal article" date="2011" name="Science">
        <title>The Selaginella genome identifies genetic changes associated with the evolution of vascular plants.</title>
        <authorList>
            <person name="Banks J.A."/>
            <person name="Nishiyama T."/>
            <person name="Hasebe M."/>
            <person name="Bowman J.L."/>
            <person name="Gribskov M."/>
            <person name="dePamphilis C."/>
            <person name="Albert V.A."/>
            <person name="Aono N."/>
            <person name="Aoyama T."/>
            <person name="Ambrose B.A."/>
            <person name="Ashton N.W."/>
            <person name="Axtell M.J."/>
            <person name="Barker E."/>
            <person name="Barker M.S."/>
            <person name="Bennetzen J.L."/>
            <person name="Bonawitz N.D."/>
            <person name="Chapple C."/>
            <person name="Cheng C."/>
            <person name="Correa L.G."/>
            <person name="Dacre M."/>
            <person name="DeBarry J."/>
            <person name="Dreyer I."/>
            <person name="Elias M."/>
            <person name="Engstrom E.M."/>
            <person name="Estelle M."/>
            <person name="Feng L."/>
            <person name="Finet C."/>
            <person name="Floyd S.K."/>
            <person name="Frommer W.B."/>
            <person name="Fujita T."/>
            <person name="Gramzow L."/>
            <person name="Gutensohn M."/>
            <person name="Harholt J."/>
            <person name="Hattori M."/>
            <person name="Heyl A."/>
            <person name="Hirai T."/>
            <person name="Hiwatashi Y."/>
            <person name="Ishikawa M."/>
            <person name="Iwata M."/>
            <person name="Karol K.G."/>
            <person name="Koehler B."/>
            <person name="Kolukisaoglu U."/>
            <person name="Kubo M."/>
            <person name="Kurata T."/>
            <person name="Lalonde S."/>
            <person name="Li K."/>
            <person name="Li Y."/>
            <person name="Litt A."/>
            <person name="Lyons E."/>
            <person name="Manning G."/>
            <person name="Maruyama T."/>
            <person name="Michael T.P."/>
            <person name="Mikami K."/>
            <person name="Miyazaki S."/>
            <person name="Morinaga S."/>
            <person name="Murata T."/>
            <person name="Mueller-Roeber B."/>
            <person name="Nelson D.R."/>
            <person name="Obara M."/>
            <person name="Oguri Y."/>
            <person name="Olmstead R.G."/>
            <person name="Onodera N."/>
            <person name="Petersen B.L."/>
            <person name="Pils B."/>
            <person name="Prigge M."/>
            <person name="Rensing S.A."/>
            <person name="Riano-Pachon D.M."/>
            <person name="Roberts A.W."/>
            <person name="Sato Y."/>
            <person name="Scheller H.V."/>
            <person name="Schulz B."/>
            <person name="Schulz C."/>
            <person name="Shakirov E.V."/>
            <person name="Shibagaki N."/>
            <person name="Shinohara N."/>
            <person name="Shippen D.E."/>
            <person name="Soerensen I."/>
            <person name="Sotooka R."/>
            <person name="Sugimoto N."/>
            <person name="Sugita M."/>
            <person name="Sumikawa N."/>
            <person name="Tanurdzic M."/>
            <person name="Theissen G."/>
            <person name="Ulvskov P."/>
            <person name="Wakazuki S."/>
            <person name="Weng J.K."/>
            <person name="Willats W.W."/>
            <person name="Wipf D."/>
            <person name="Wolf P.G."/>
            <person name="Yang L."/>
            <person name="Zimmer A.D."/>
            <person name="Zhu Q."/>
            <person name="Mitros T."/>
            <person name="Hellsten U."/>
            <person name="Loque D."/>
            <person name="Otillar R."/>
            <person name="Salamov A."/>
            <person name="Schmutz J."/>
            <person name="Shapiro H."/>
            <person name="Lindquist E."/>
            <person name="Lucas S."/>
            <person name="Rokhsar D."/>
            <person name="Grigoriev I.V."/>
        </authorList>
    </citation>
    <scope>NUCLEOTIDE SEQUENCE [LARGE SCALE GENOMIC DNA]</scope>
</reference>
<sequence length="1056" mass="114212">MSSPQQKWLTGLKSTSLFRAPPLDLHERQTKTVAYVELFGQFASDSFPEDIAELVRDHYPHKEPCLLDDVLATFVLHHPEHGHTILHPLLSCVIDGTLAYSKTTPPFGSFVSVFGVSSERDLTEQWALACGEILRLLTHYNRPIYKSESSADGEKRSSSDSGDPADRDGSGSPDNGRRAPKRLLTPWITDSLLAAPLGTKSDYFRWCGGVLGKYAGGGDLRPPTTGDGKGHGKHPQLLSSTPRWAVANGAAVISSVCDDEVLRYETADLTAAAVPALLLPPPSTSLDEHLVAGLPPLEPFARLFHRYYAIATPGATQRLLLGLLEAPASWAPDALDAAVQLVELLRAAEDYSSSSFRLPENWFRLHFLRPMGAAMTMKQGIASDAAAALLFRLFSQPALLFPPRGHAQGAQVVQPLYGPPIRLDGSEEVNEEATAKGVASLMRDHGRDVEWRICVLWEAAYGLIPLDKSVVDLPEMVIATPLQPPLLSWTLFRPFLRVLEHVPKGCQSQTCLRRIFSATVDAILRRTFPLDDWKEQKNGNFRSASGSGVDPAGMAELRALVHCLFTEAFLGPALASQLLSDALTVCLSHDTLRQGNGSDSSKKRSTHSSNKDRGAVASFDSYLIAAVCALACEVQLCTFSAADGTAFNGVTNSAYQARRLMSVLEGLLVVEPFSPGVGPNTNSPNDLVEAAIVAAHISRLLGRSRACTHALTAIVRCKWDPGVSSKAASILALVDGNDKAVEAVFNYADKLSERTLSSKQAQKIISGFTKDGVKDASLSLNASDVTNLLCGCNGVSTTVSDLLKAVLKQKRDLAVAIVPLLWQRLMSAEELPTSKEGTSAKQGWRQVVDAVCNVVLTYPEKATSVVLLPGWIVQAERGIQPWIIGDGGEEKWRMNTRIVFLLSELLRLNDPQVLGLIANAGTLLYQATDGMSVDGEPCTLPQLELLEAIAMAIKSLCAWKVSSRGLLILLKERLPAVVRCLSHDSPRIRASSASLLREIVSTDVLRASYPGDKAGAWLEDVEQSIAWETHYRRAEGLSESFLASAAIALGCKLPPS</sequence>
<dbReference type="SUPFAM" id="SSF48371">
    <property type="entry name" value="ARM repeat"/>
    <property type="match status" value="1"/>
</dbReference>
<dbReference type="GO" id="GO:0005634">
    <property type="term" value="C:nucleus"/>
    <property type="evidence" value="ECO:0000318"/>
    <property type="project" value="GO_Central"/>
</dbReference>
<dbReference type="Proteomes" id="UP000001514">
    <property type="component" value="Unassembled WGS sequence"/>
</dbReference>
<feature type="region of interest" description="Disordered" evidence="1">
    <location>
        <begin position="147"/>
        <end position="181"/>
    </location>
</feature>
<dbReference type="InterPro" id="IPR016024">
    <property type="entry name" value="ARM-type_fold"/>
</dbReference>
<feature type="region of interest" description="Disordered" evidence="1">
    <location>
        <begin position="593"/>
        <end position="613"/>
    </location>
</feature>
<keyword evidence="3" id="KW-1185">Reference proteome</keyword>
<dbReference type="AlphaFoldDB" id="D8RDS2"/>
<evidence type="ECO:0000313" key="2">
    <source>
        <dbReference type="EMBL" id="EFJ29550.1"/>
    </source>
</evidence>
<name>D8RDS2_SELML</name>
<dbReference type="EMBL" id="GL377577">
    <property type="protein sequence ID" value="EFJ29550.1"/>
    <property type="molecule type" value="Genomic_DNA"/>
</dbReference>
<dbReference type="GO" id="GO:0042752">
    <property type="term" value="P:regulation of circadian rhythm"/>
    <property type="evidence" value="ECO:0000318"/>
    <property type="project" value="GO_Central"/>
</dbReference>
<proteinExistence type="predicted"/>
<dbReference type="FunCoup" id="D8RDS2">
    <property type="interactions" value="80"/>
</dbReference>
<dbReference type="PRINTS" id="PR02081">
    <property type="entry name" value="GIGANTEA"/>
</dbReference>
<dbReference type="HOGENOM" id="CLU_283623_0_0_1"/>
<feature type="region of interest" description="Disordered" evidence="1">
    <location>
        <begin position="217"/>
        <end position="238"/>
    </location>
</feature>
<dbReference type="KEGG" id="smo:SELMODRAFT_170553"/>
<organism evidence="3">
    <name type="scientific">Selaginella moellendorffii</name>
    <name type="common">Spikemoss</name>
    <dbReference type="NCBI Taxonomy" id="88036"/>
    <lineage>
        <taxon>Eukaryota</taxon>
        <taxon>Viridiplantae</taxon>
        <taxon>Streptophyta</taxon>
        <taxon>Embryophyta</taxon>
        <taxon>Tracheophyta</taxon>
        <taxon>Lycopodiopsida</taxon>
        <taxon>Selaginellales</taxon>
        <taxon>Selaginellaceae</taxon>
        <taxon>Selaginella</taxon>
    </lineage>
</organism>
<dbReference type="PANTHER" id="PTHR36319:SF1">
    <property type="entry name" value="PROTEIN GIGANTEA"/>
    <property type="match status" value="1"/>
</dbReference>
<evidence type="ECO:0000313" key="3">
    <source>
        <dbReference type="Proteomes" id="UP000001514"/>
    </source>
</evidence>
<dbReference type="Gramene" id="EFJ29550">
    <property type="protein sequence ID" value="EFJ29550"/>
    <property type="gene ID" value="SELMODRAFT_170553"/>
</dbReference>
<dbReference type="OMA" id="LMRCKLD"/>
<gene>
    <name evidence="2" type="ORF">SELMODRAFT_170553</name>
</gene>
<evidence type="ECO:0000256" key="1">
    <source>
        <dbReference type="SAM" id="MobiDB-lite"/>
    </source>
</evidence>
<protein>
    <submittedName>
        <fullName evidence="2">Uncharacterized protein</fullName>
    </submittedName>
</protein>
<dbReference type="InterPro" id="IPR026211">
    <property type="entry name" value="GIGANTEA"/>
</dbReference>